<dbReference type="Pfam" id="PF01171">
    <property type="entry name" value="ATP_bind_3"/>
    <property type="match status" value="1"/>
</dbReference>
<name>A0ABY5DL11_9GAMM</name>
<dbReference type="SUPFAM" id="SSF52402">
    <property type="entry name" value="Adenine nucleotide alpha hydrolases-like"/>
    <property type="match status" value="1"/>
</dbReference>
<sequence>MNNILKSIKSTLMGQQNIWLAVSGGLDSMVLLHAVMQLCAQDGLCIKGVIHVNHGIHADSDHWAKVVADQAAEYGISCVVKPVTCLPGAHLEERARVARYAAIKSIIGAEGVVVTAHHLNDQYETFLFRALRGSGVHGLTGMSEVTSVMGVKVVRPLLAVSQVILKDYAHAHGVVWVDDPSNESVAYARNEIRRQCSSLFNKSALSLTMQHLNRQSGLIKEQTTLYLKQVLIDRYTIDLDLLRQLPKGWQLEVFHYWVDQQAGVKLALERTQQVLHSFLSAAEDRQPEERVGACIIRRYRQRLTSYSYEQPPKVMLTCQREIVVPMGTIVNPERKRLRIYLGVQFPGGKKQYQKMGVAPWLRTAVPWVVVLPSHQPYLIGDKYLTDQGIVLEKMAMC</sequence>
<dbReference type="InterPro" id="IPR012795">
    <property type="entry name" value="tRNA_Ile_lys_synt_N"/>
</dbReference>
<evidence type="ECO:0000256" key="7">
    <source>
        <dbReference type="HAMAP-Rule" id="MF_01161"/>
    </source>
</evidence>
<evidence type="ECO:0000256" key="5">
    <source>
        <dbReference type="ARBA" id="ARBA00022840"/>
    </source>
</evidence>
<dbReference type="Pfam" id="PF09179">
    <property type="entry name" value="TilS"/>
    <property type="match status" value="1"/>
</dbReference>
<dbReference type="InterPro" id="IPR011063">
    <property type="entry name" value="TilS/TtcA_N"/>
</dbReference>
<dbReference type="InterPro" id="IPR015262">
    <property type="entry name" value="tRNA_Ile_lys_synt_subst-bd"/>
</dbReference>
<protein>
    <recommendedName>
        <fullName evidence="7">tRNA(Ile)-lysidine synthase</fullName>
        <ecNumber evidence="7">6.3.4.19</ecNumber>
    </recommendedName>
    <alternativeName>
        <fullName evidence="7">tRNA(Ile)-2-lysyl-cytidine synthase</fullName>
    </alternativeName>
    <alternativeName>
        <fullName evidence="7">tRNA(Ile)-lysidine synthetase</fullName>
    </alternativeName>
</protein>
<evidence type="ECO:0000259" key="9">
    <source>
        <dbReference type="Pfam" id="PF09179"/>
    </source>
</evidence>
<dbReference type="InterPro" id="IPR014729">
    <property type="entry name" value="Rossmann-like_a/b/a_fold"/>
</dbReference>
<keyword evidence="4 7" id="KW-0547">Nucleotide-binding</keyword>
<keyword evidence="1 7" id="KW-0963">Cytoplasm</keyword>
<dbReference type="HAMAP" id="MF_01161">
    <property type="entry name" value="tRNA_Ile_lys_synt"/>
    <property type="match status" value="1"/>
</dbReference>
<feature type="binding site" evidence="7">
    <location>
        <begin position="23"/>
        <end position="28"/>
    </location>
    <ligand>
        <name>ATP</name>
        <dbReference type="ChEBI" id="CHEBI:30616"/>
    </ligand>
</feature>
<organism evidence="10 11">
    <name type="scientific">Candidatus Comchoanobacter bicostacola</name>
    <dbReference type="NCBI Taxonomy" id="2919598"/>
    <lineage>
        <taxon>Bacteria</taxon>
        <taxon>Pseudomonadati</taxon>
        <taxon>Pseudomonadota</taxon>
        <taxon>Gammaproteobacteria</taxon>
        <taxon>Candidatus Comchoanobacterales</taxon>
        <taxon>Candidatus Comchoanobacteraceae</taxon>
        <taxon>Candidatus Comchoanobacter</taxon>
    </lineage>
</organism>
<dbReference type="RefSeq" id="WP_258568718.1">
    <property type="nucleotide sequence ID" value="NZ_CP092900.1"/>
</dbReference>
<evidence type="ECO:0000256" key="4">
    <source>
        <dbReference type="ARBA" id="ARBA00022741"/>
    </source>
</evidence>
<dbReference type="Gene3D" id="3.40.50.620">
    <property type="entry name" value="HUPs"/>
    <property type="match status" value="1"/>
</dbReference>
<feature type="domain" description="tRNA(Ile)-lysidine synthase substrate-binding" evidence="9">
    <location>
        <begin position="238"/>
        <end position="303"/>
    </location>
</feature>
<comment type="similarity">
    <text evidence="7">Belongs to the tRNA(Ile)-lysidine synthase family.</text>
</comment>
<dbReference type="InterPro" id="IPR012094">
    <property type="entry name" value="tRNA_Ile_lys_synt"/>
</dbReference>
<dbReference type="PANTHER" id="PTHR43033">
    <property type="entry name" value="TRNA(ILE)-LYSIDINE SYNTHASE-RELATED"/>
    <property type="match status" value="1"/>
</dbReference>
<evidence type="ECO:0000256" key="3">
    <source>
        <dbReference type="ARBA" id="ARBA00022694"/>
    </source>
</evidence>
<keyword evidence="11" id="KW-1185">Reference proteome</keyword>
<dbReference type="PANTHER" id="PTHR43033:SF1">
    <property type="entry name" value="TRNA(ILE)-LYSIDINE SYNTHASE-RELATED"/>
    <property type="match status" value="1"/>
</dbReference>
<gene>
    <name evidence="7 10" type="primary">tilS</name>
    <name evidence="10" type="ORF">MMH89_02040</name>
</gene>
<proteinExistence type="inferred from homology"/>
<evidence type="ECO:0000256" key="6">
    <source>
        <dbReference type="ARBA" id="ARBA00048539"/>
    </source>
</evidence>
<evidence type="ECO:0000313" key="10">
    <source>
        <dbReference type="EMBL" id="UTC24929.1"/>
    </source>
</evidence>
<dbReference type="GO" id="GO:0032267">
    <property type="term" value="F:tRNA(Ile)-lysidine synthase activity"/>
    <property type="evidence" value="ECO:0007669"/>
    <property type="project" value="UniProtKB-EC"/>
</dbReference>
<dbReference type="EC" id="6.3.4.19" evidence="7"/>
<comment type="catalytic activity">
    <reaction evidence="6 7">
        <text>cytidine(34) in tRNA(Ile2) + L-lysine + ATP = lysidine(34) in tRNA(Ile2) + AMP + diphosphate + H(+)</text>
        <dbReference type="Rhea" id="RHEA:43744"/>
        <dbReference type="Rhea" id="RHEA-COMP:10625"/>
        <dbReference type="Rhea" id="RHEA-COMP:10670"/>
        <dbReference type="ChEBI" id="CHEBI:15378"/>
        <dbReference type="ChEBI" id="CHEBI:30616"/>
        <dbReference type="ChEBI" id="CHEBI:32551"/>
        <dbReference type="ChEBI" id="CHEBI:33019"/>
        <dbReference type="ChEBI" id="CHEBI:82748"/>
        <dbReference type="ChEBI" id="CHEBI:83665"/>
        <dbReference type="ChEBI" id="CHEBI:456215"/>
        <dbReference type="EC" id="6.3.4.19"/>
    </reaction>
</comment>
<comment type="domain">
    <text evidence="7">The N-terminal region contains the highly conserved SGGXDS motif, predicted to be a P-loop motif involved in ATP binding.</text>
</comment>
<accession>A0ABY5DL11</accession>
<evidence type="ECO:0000259" key="8">
    <source>
        <dbReference type="Pfam" id="PF01171"/>
    </source>
</evidence>
<dbReference type="SUPFAM" id="SSF82829">
    <property type="entry name" value="MesJ substrate recognition domain-like"/>
    <property type="match status" value="1"/>
</dbReference>
<keyword evidence="2 7" id="KW-0436">Ligase</keyword>
<feature type="domain" description="tRNA(Ile)-lysidine/2-thiocytidine synthase N-terminal" evidence="8">
    <location>
        <begin position="18"/>
        <end position="194"/>
    </location>
</feature>
<reference evidence="10 11" key="1">
    <citation type="journal article" date="2022" name="Nat. Microbiol.">
        <title>The microbiome of a bacterivorous marine choanoflagellate contains a resource-demanding obligate bacterial associate.</title>
        <authorList>
            <person name="Needham D.M."/>
            <person name="Poirier C."/>
            <person name="Bachy C."/>
            <person name="George E.E."/>
            <person name="Wilken S."/>
            <person name="Yung C.C.M."/>
            <person name="Limardo A.J."/>
            <person name="Morando M."/>
            <person name="Sudek L."/>
            <person name="Malmstrom R.R."/>
            <person name="Keeling P.J."/>
            <person name="Santoro A.E."/>
            <person name="Worden A.Z."/>
        </authorList>
    </citation>
    <scope>NUCLEOTIDE SEQUENCE [LARGE SCALE GENOMIC DNA]</scope>
    <source>
        <strain evidence="10 11">Comchoano-1</strain>
    </source>
</reference>
<comment type="subcellular location">
    <subcellularLocation>
        <location evidence="7">Cytoplasm</location>
    </subcellularLocation>
</comment>
<dbReference type="EMBL" id="CP092900">
    <property type="protein sequence ID" value="UTC24929.1"/>
    <property type="molecule type" value="Genomic_DNA"/>
</dbReference>
<evidence type="ECO:0000313" key="11">
    <source>
        <dbReference type="Proteomes" id="UP001055955"/>
    </source>
</evidence>
<evidence type="ECO:0000256" key="1">
    <source>
        <dbReference type="ARBA" id="ARBA00022490"/>
    </source>
</evidence>
<dbReference type="NCBIfam" id="TIGR02432">
    <property type="entry name" value="lysidine_TilS_N"/>
    <property type="match status" value="1"/>
</dbReference>
<keyword evidence="5 7" id="KW-0067">ATP-binding</keyword>
<dbReference type="Gene3D" id="1.20.59.20">
    <property type="match status" value="1"/>
</dbReference>
<dbReference type="CDD" id="cd01992">
    <property type="entry name" value="TilS_N"/>
    <property type="match status" value="1"/>
</dbReference>
<comment type="function">
    <text evidence="7">Ligates lysine onto the cytidine present at position 34 of the AUA codon-specific tRNA(Ile) that contains the anticodon CAU, in an ATP-dependent manner. Cytidine is converted to lysidine, thus changing the amino acid specificity of the tRNA from methionine to isoleucine.</text>
</comment>
<keyword evidence="3 7" id="KW-0819">tRNA processing</keyword>
<dbReference type="Proteomes" id="UP001055955">
    <property type="component" value="Chromosome"/>
</dbReference>
<evidence type="ECO:0000256" key="2">
    <source>
        <dbReference type="ARBA" id="ARBA00022598"/>
    </source>
</evidence>